<evidence type="ECO:0000313" key="10">
    <source>
        <dbReference type="EMBL" id="WIO46232.1"/>
    </source>
</evidence>
<evidence type="ECO:0000256" key="2">
    <source>
        <dbReference type="ARBA" id="ARBA00022603"/>
    </source>
</evidence>
<feature type="domain" description="RAMA" evidence="9">
    <location>
        <begin position="266"/>
        <end position="353"/>
    </location>
</feature>
<dbReference type="Pfam" id="PF01555">
    <property type="entry name" value="N6_N4_Mtase"/>
    <property type="match status" value="1"/>
</dbReference>
<accession>A0ABY8WYF2</accession>
<name>A0ABY8WYF2_9BACT</name>
<evidence type="ECO:0000256" key="4">
    <source>
        <dbReference type="ARBA" id="ARBA00022691"/>
    </source>
</evidence>
<dbReference type="InterPro" id="IPR002941">
    <property type="entry name" value="DNA_methylase_N4/N6"/>
</dbReference>
<keyword evidence="3" id="KW-0808">Transferase</keyword>
<dbReference type="SUPFAM" id="SSF53335">
    <property type="entry name" value="S-adenosyl-L-methionine-dependent methyltransferases"/>
    <property type="match status" value="1"/>
</dbReference>
<keyword evidence="11" id="KW-1185">Reference proteome</keyword>
<protein>
    <recommendedName>
        <fullName evidence="7">Methyltransferase</fullName>
        <ecNumber evidence="7">2.1.1.-</ecNumber>
    </recommendedName>
</protein>
<evidence type="ECO:0000256" key="3">
    <source>
        <dbReference type="ARBA" id="ARBA00022679"/>
    </source>
</evidence>
<dbReference type="RefSeq" id="WP_376753769.1">
    <property type="nucleotide sequence ID" value="NZ_CP124550.1"/>
</dbReference>
<keyword evidence="6" id="KW-0238">DNA-binding</keyword>
<gene>
    <name evidence="10" type="ORF">SEML1_0618</name>
</gene>
<reference evidence="10 11" key="1">
    <citation type="journal article" date="2023" name="Cell">
        <title>Genetic manipulation of Patescibacteria provides mechanistic insights into microbial dark matter and the epibiotic lifestyle.</title>
        <authorList>
            <person name="Wang Y."/>
            <person name="Gallagher L.A."/>
            <person name="Andrade P.A."/>
            <person name="Liu A."/>
            <person name="Humphreys I.R."/>
            <person name="Turkarslan S."/>
            <person name="Cutler K.J."/>
            <person name="Arrieta-Ortiz M.L."/>
            <person name="Li Y."/>
            <person name="Radey M.C."/>
            <person name="McLean J.S."/>
            <person name="Cong Q."/>
            <person name="Baker D."/>
            <person name="Baliga N.S."/>
            <person name="Peterson S.B."/>
            <person name="Mougous J.D."/>
        </authorList>
    </citation>
    <scope>NUCLEOTIDE SEQUENCE [LARGE SCALE GENOMIC DNA]</scope>
    <source>
        <strain evidence="10 11">ML1</strain>
    </source>
</reference>
<evidence type="ECO:0000313" key="11">
    <source>
        <dbReference type="Proteomes" id="UP001177295"/>
    </source>
</evidence>
<keyword evidence="4" id="KW-0949">S-adenosyl-L-methionine</keyword>
<dbReference type="PRINTS" id="PR00508">
    <property type="entry name" value="S21N4MTFRASE"/>
</dbReference>
<dbReference type="PANTHER" id="PTHR13370">
    <property type="entry name" value="RNA METHYLASE-RELATED"/>
    <property type="match status" value="1"/>
</dbReference>
<dbReference type="Proteomes" id="UP001177295">
    <property type="component" value="Chromosome"/>
</dbReference>
<organism evidence="10 11">
    <name type="scientific">Candidatus Southlakia epibionticum</name>
    <dbReference type="NCBI Taxonomy" id="3043284"/>
    <lineage>
        <taxon>Bacteria</taxon>
        <taxon>Candidatus Saccharimonadota</taxon>
        <taxon>Candidatus Saccharimonadia</taxon>
        <taxon>Candidatus Saccharimonadales</taxon>
        <taxon>Candidatus Saccharimonadaceae</taxon>
        <taxon>Candidatus Southlakia</taxon>
    </lineage>
</organism>
<evidence type="ECO:0000256" key="5">
    <source>
        <dbReference type="ARBA" id="ARBA00022705"/>
    </source>
</evidence>
<dbReference type="Pfam" id="PF18755">
    <property type="entry name" value="RAMA"/>
    <property type="match status" value="1"/>
</dbReference>
<dbReference type="InterPro" id="IPR040843">
    <property type="entry name" value="RAMA"/>
</dbReference>
<keyword evidence="2" id="KW-0489">Methyltransferase</keyword>
<comment type="similarity">
    <text evidence="1 7">Belongs to the N(4)/N(6)-methyltransferase family.</text>
</comment>
<proteinExistence type="inferred from homology"/>
<dbReference type="PANTHER" id="PTHR13370:SF3">
    <property type="entry name" value="TRNA (GUANINE(10)-N2)-METHYLTRANSFERASE HOMOLOG"/>
    <property type="match status" value="1"/>
</dbReference>
<evidence type="ECO:0000256" key="7">
    <source>
        <dbReference type="RuleBase" id="RU362026"/>
    </source>
</evidence>
<keyword evidence="5" id="KW-0235">DNA replication</keyword>
<evidence type="ECO:0000259" key="9">
    <source>
        <dbReference type="Pfam" id="PF18755"/>
    </source>
</evidence>
<dbReference type="Gene3D" id="3.40.50.150">
    <property type="entry name" value="Vaccinia Virus protein VP39"/>
    <property type="match status" value="1"/>
</dbReference>
<evidence type="ECO:0000259" key="8">
    <source>
        <dbReference type="Pfam" id="PF01555"/>
    </source>
</evidence>
<dbReference type="InterPro" id="IPR001091">
    <property type="entry name" value="RM_Methyltransferase"/>
</dbReference>
<dbReference type="InterPro" id="IPR029063">
    <property type="entry name" value="SAM-dependent_MTases_sf"/>
</dbReference>
<evidence type="ECO:0000256" key="6">
    <source>
        <dbReference type="ARBA" id="ARBA00023125"/>
    </source>
</evidence>
<dbReference type="EC" id="2.1.1.-" evidence="7"/>
<dbReference type="InterPro" id="IPR002052">
    <property type="entry name" value="DNA_methylase_N6_adenine_CS"/>
</dbReference>
<sequence>MSKKLLETNVVLQGDCIELLKTLPDKSIDLVFADPPYNLQLKGDLWRPNNTKVSAVDDDWDKYDSFAAYDDFTTKWLTECRRVLKDNGSLWVIGSYHNIFRVGKILQDLDYWILNDTLWVKTNPMPNFKGTRFNNSHETLIWAGKSEKSKPTFNYKTMKAHNEDKQMRSDWLIPICSGKERIKINGEKAHSTQKPLALLRRIINATTKPGDIVLDPFLGSGTTAVAAKELGRSYIVIERDSTYVKVAKKRLTDTTPLDETLITSKLEAKAPRVAFGLLVDIGLIKAGITLTSKDGKYSAVVTANGSLKSGDIEGSIHKVGAVLQNQPSCNGWTFWYIDGVLIDEIRQKYLEKKYA</sequence>
<feature type="domain" description="DNA methylase N-4/N-6" evidence="8">
    <location>
        <begin position="28"/>
        <end position="249"/>
    </location>
</feature>
<dbReference type="EMBL" id="CP124550">
    <property type="protein sequence ID" value="WIO46232.1"/>
    <property type="molecule type" value="Genomic_DNA"/>
</dbReference>
<evidence type="ECO:0000256" key="1">
    <source>
        <dbReference type="ARBA" id="ARBA00006594"/>
    </source>
</evidence>
<dbReference type="PROSITE" id="PS00092">
    <property type="entry name" value="N6_MTASE"/>
    <property type="match status" value="1"/>
</dbReference>